<feature type="chain" id="PRO_5013144819" evidence="2">
    <location>
        <begin position="19"/>
        <end position="315"/>
    </location>
</feature>
<dbReference type="OrthoDB" id="2310204at2759"/>
<dbReference type="EMBL" id="FMSP01000007">
    <property type="protein sequence ID" value="SCV71540.1"/>
    <property type="molecule type" value="Genomic_DNA"/>
</dbReference>
<evidence type="ECO:0000256" key="1">
    <source>
        <dbReference type="SAM" id="MobiDB-lite"/>
    </source>
</evidence>
<evidence type="ECO:0000313" key="3">
    <source>
        <dbReference type="EMBL" id="SCV71540.1"/>
    </source>
</evidence>
<sequence length="315" mass="34268">MRSTLFASLLSPITTAYSALFDSGLRIQDDGRLIVLPPPASFSRADAASAAPLGRSQSTNPSRPAAAESVMVTLTPPPAVEDDEEARATYDENDFYDPRIRGGRLLNRVNDWNGEPLNVIISARSSPDVLRESGLIVYSKSLGLWKECLDLHGGGSQYANLGDGEGISSQRHILSTVGENPNLPSHSSLTAGFQPELFVLRQSDWPYVGSCVESVVGGNHFRAWKQNGTQANSGAWFLSASKEMDIRGHHKIIPDGYNIGRDLIVAKAIAGTRYRRRIWTAEVEWIEGLLEPGNQGVNHGIAQDGRIALLTVTEY</sequence>
<name>A0A238FCI6_9BASI</name>
<feature type="region of interest" description="Disordered" evidence="1">
    <location>
        <begin position="46"/>
        <end position="68"/>
    </location>
</feature>
<feature type="signal peptide" evidence="2">
    <location>
        <begin position="1"/>
        <end position="18"/>
    </location>
</feature>
<dbReference type="AlphaFoldDB" id="A0A238FCI6"/>
<accession>A0A238FCI6</accession>
<protein>
    <submittedName>
        <fullName evidence="3">BQ2448_3128 protein</fullName>
    </submittedName>
</protein>
<proteinExistence type="predicted"/>
<evidence type="ECO:0000313" key="4">
    <source>
        <dbReference type="Proteomes" id="UP000198372"/>
    </source>
</evidence>
<dbReference type="Proteomes" id="UP000198372">
    <property type="component" value="Unassembled WGS sequence"/>
</dbReference>
<organism evidence="3 4">
    <name type="scientific">Microbotryum intermedium</name>
    <dbReference type="NCBI Taxonomy" id="269621"/>
    <lineage>
        <taxon>Eukaryota</taxon>
        <taxon>Fungi</taxon>
        <taxon>Dikarya</taxon>
        <taxon>Basidiomycota</taxon>
        <taxon>Pucciniomycotina</taxon>
        <taxon>Microbotryomycetes</taxon>
        <taxon>Microbotryales</taxon>
        <taxon>Microbotryaceae</taxon>
        <taxon>Microbotryum</taxon>
    </lineage>
</organism>
<keyword evidence="4" id="KW-1185">Reference proteome</keyword>
<keyword evidence="2" id="KW-0732">Signal</keyword>
<evidence type="ECO:0000256" key="2">
    <source>
        <dbReference type="SAM" id="SignalP"/>
    </source>
</evidence>
<reference evidence="4" key="1">
    <citation type="submission" date="2016-09" db="EMBL/GenBank/DDBJ databases">
        <authorList>
            <person name="Jeantristanb JTB J.-T."/>
            <person name="Ricardo R."/>
        </authorList>
    </citation>
    <scope>NUCLEOTIDE SEQUENCE [LARGE SCALE GENOMIC DNA]</scope>
</reference>
<dbReference type="STRING" id="269621.A0A238FCI6"/>
<gene>
    <name evidence="3" type="ORF">BQ2448_3128</name>
</gene>